<reference evidence="2" key="2">
    <citation type="submission" date="2022-09" db="EMBL/GenBank/DDBJ databases">
        <title>Biosynthetic gene clusters of Dactylosporangioum fulvum.</title>
        <authorList>
            <person name="Caradec T."/>
        </authorList>
    </citation>
    <scope>NUCLEOTIDE SEQUENCE</scope>
    <source>
        <strain evidence="2">NRRL B-16292</strain>
    </source>
</reference>
<dbReference type="RefSeq" id="WP_259856007.1">
    <property type="nucleotide sequence ID" value="NZ_BAAAST010000041.1"/>
</dbReference>
<organism evidence="2 3">
    <name type="scientific">Dactylosporangium fulvum</name>
    <dbReference type="NCBI Taxonomy" id="53359"/>
    <lineage>
        <taxon>Bacteria</taxon>
        <taxon>Bacillati</taxon>
        <taxon>Actinomycetota</taxon>
        <taxon>Actinomycetes</taxon>
        <taxon>Micromonosporales</taxon>
        <taxon>Micromonosporaceae</taxon>
        <taxon>Dactylosporangium</taxon>
    </lineage>
</organism>
<sequence>MFDPRHSPADPPRTAADGVAFLEDRFHRWHGHIAAPDDDAMCTPPEPRGAYFSAEPIDGRDIPYNPSDRDSPALDD</sequence>
<protein>
    <submittedName>
        <fullName evidence="2">Uncharacterized protein</fullName>
    </submittedName>
</protein>
<feature type="compositionally biased region" description="Basic and acidic residues" evidence="1">
    <location>
        <begin position="57"/>
        <end position="76"/>
    </location>
</feature>
<dbReference type="EMBL" id="CP073720">
    <property type="protein sequence ID" value="UWP78683.1"/>
    <property type="molecule type" value="Genomic_DNA"/>
</dbReference>
<dbReference type="Proteomes" id="UP001059617">
    <property type="component" value="Chromosome"/>
</dbReference>
<feature type="region of interest" description="Disordered" evidence="1">
    <location>
        <begin position="37"/>
        <end position="76"/>
    </location>
</feature>
<proteinExistence type="predicted"/>
<accession>A0ABY5VM86</accession>
<reference evidence="2" key="1">
    <citation type="submission" date="2021-04" db="EMBL/GenBank/DDBJ databases">
        <authorList>
            <person name="Hartkoorn R.C."/>
            <person name="Beaudoing E."/>
            <person name="Hot D."/>
        </authorList>
    </citation>
    <scope>NUCLEOTIDE SEQUENCE</scope>
    <source>
        <strain evidence="2">NRRL B-16292</strain>
    </source>
</reference>
<evidence type="ECO:0000313" key="3">
    <source>
        <dbReference type="Proteomes" id="UP001059617"/>
    </source>
</evidence>
<evidence type="ECO:0000313" key="2">
    <source>
        <dbReference type="EMBL" id="UWP78683.1"/>
    </source>
</evidence>
<keyword evidence="3" id="KW-1185">Reference proteome</keyword>
<evidence type="ECO:0000256" key="1">
    <source>
        <dbReference type="SAM" id="MobiDB-lite"/>
    </source>
</evidence>
<gene>
    <name evidence="2" type="ORF">Dfulv_26280</name>
</gene>
<name>A0ABY5VM86_9ACTN</name>